<dbReference type="OrthoDB" id="9794508at2"/>
<dbReference type="EMBL" id="RHIB01000001">
    <property type="protein sequence ID" value="RNA69941.1"/>
    <property type="molecule type" value="Genomic_DNA"/>
</dbReference>
<dbReference type="InterPro" id="IPR014284">
    <property type="entry name" value="RNA_pol_sigma-70_dom"/>
</dbReference>
<evidence type="ECO:0000313" key="8">
    <source>
        <dbReference type="Proteomes" id="UP000278746"/>
    </source>
</evidence>
<dbReference type="RefSeq" id="WP_122897453.1">
    <property type="nucleotide sequence ID" value="NZ_RHIB01000001.1"/>
</dbReference>
<evidence type="ECO:0000259" key="5">
    <source>
        <dbReference type="Pfam" id="PF04542"/>
    </source>
</evidence>
<comment type="similarity">
    <text evidence="1">Belongs to the sigma-70 factor family. ECF subfamily.</text>
</comment>
<keyword evidence="2" id="KW-0805">Transcription regulation</keyword>
<dbReference type="NCBIfam" id="NF006930">
    <property type="entry name" value="PRK09415.1"/>
    <property type="match status" value="1"/>
</dbReference>
<dbReference type="Gene3D" id="1.10.1740.10">
    <property type="match status" value="1"/>
</dbReference>
<dbReference type="AlphaFoldDB" id="A0A3M7TXD6"/>
<dbReference type="GO" id="GO:0003677">
    <property type="term" value="F:DNA binding"/>
    <property type="evidence" value="ECO:0007669"/>
    <property type="project" value="InterPro"/>
</dbReference>
<dbReference type="InterPro" id="IPR013249">
    <property type="entry name" value="RNA_pol_sigma70_r4_t2"/>
</dbReference>
<feature type="domain" description="RNA polymerase sigma-70 region 2" evidence="5">
    <location>
        <begin position="25"/>
        <end position="88"/>
    </location>
</feature>
<dbReference type="PANTHER" id="PTHR43133">
    <property type="entry name" value="RNA POLYMERASE ECF-TYPE SIGMA FACTO"/>
    <property type="match status" value="1"/>
</dbReference>
<dbReference type="GO" id="GO:0006352">
    <property type="term" value="P:DNA-templated transcription initiation"/>
    <property type="evidence" value="ECO:0007669"/>
    <property type="project" value="InterPro"/>
</dbReference>
<sequence>MGESEAYSHMSSEGNIHTDDFTAIVTDYGQSIQQLVYTYVKDQALAEDLTQEIFIKVFKKLDSFKQESTLKTWIYRIAINHCKDYVRSWHYRQFIYDDDTVMHAQSKDKSIDDKIVARSEEECLVHSVLGLPAKYREAVYLYYYEELTSKEISTLMNVRENTVKTRLRRARKMLKEKLGKEETT</sequence>
<dbReference type="PANTHER" id="PTHR43133:SF60">
    <property type="entry name" value="RNA POLYMERASE SIGMA FACTOR SIGV"/>
    <property type="match status" value="1"/>
</dbReference>
<evidence type="ECO:0000256" key="4">
    <source>
        <dbReference type="ARBA" id="ARBA00023163"/>
    </source>
</evidence>
<proteinExistence type="inferred from homology"/>
<dbReference type="InterPro" id="IPR036388">
    <property type="entry name" value="WH-like_DNA-bd_sf"/>
</dbReference>
<dbReference type="SUPFAM" id="SSF88946">
    <property type="entry name" value="Sigma2 domain of RNA polymerase sigma factors"/>
    <property type="match status" value="1"/>
</dbReference>
<dbReference type="Proteomes" id="UP000278746">
    <property type="component" value="Unassembled WGS sequence"/>
</dbReference>
<dbReference type="Pfam" id="PF08281">
    <property type="entry name" value="Sigma70_r4_2"/>
    <property type="match status" value="1"/>
</dbReference>
<evidence type="ECO:0000313" key="7">
    <source>
        <dbReference type="EMBL" id="RNA69941.1"/>
    </source>
</evidence>
<accession>A0A3M7TXD6</accession>
<dbReference type="Pfam" id="PF04542">
    <property type="entry name" value="Sigma70_r2"/>
    <property type="match status" value="1"/>
</dbReference>
<dbReference type="NCBIfam" id="TIGR02937">
    <property type="entry name" value="sigma70-ECF"/>
    <property type="match status" value="1"/>
</dbReference>
<protein>
    <submittedName>
        <fullName evidence="7">Sigma-70 family RNA polymerase sigma factor</fullName>
    </submittedName>
</protein>
<dbReference type="InterPro" id="IPR007627">
    <property type="entry name" value="RNA_pol_sigma70_r2"/>
</dbReference>
<organism evidence="7 8">
    <name type="scientific">Alteribacter keqinensis</name>
    <dbReference type="NCBI Taxonomy" id="2483800"/>
    <lineage>
        <taxon>Bacteria</taxon>
        <taxon>Bacillati</taxon>
        <taxon>Bacillota</taxon>
        <taxon>Bacilli</taxon>
        <taxon>Bacillales</taxon>
        <taxon>Bacillaceae</taxon>
        <taxon>Alteribacter</taxon>
    </lineage>
</organism>
<keyword evidence="8" id="KW-1185">Reference proteome</keyword>
<dbReference type="InterPro" id="IPR013324">
    <property type="entry name" value="RNA_pol_sigma_r3/r4-like"/>
</dbReference>
<gene>
    <name evidence="7" type="ORF">EBO34_08420</name>
</gene>
<keyword evidence="3" id="KW-0731">Sigma factor</keyword>
<comment type="caution">
    <text evidence="7">The sequence shown here is derived from an EMBL/GenBank/DDBJ whole genome shotgun (WGS) entry which is preliminary data.</text>
</comment>
<evidence type="ECO:0000256" key="2">
    <source>
        <dbReference type="ARBA" id="ARBA00023015"/>
    </source>
</evidence>
<reference evidence="7 8" key="1">
    <citation type="submission" date="2018-10" db="EMBL/GenBank/DDBJ databases">
        <title>Bacillus Keqinensis sp. nov., a moderately halophilic bacterium isolated from a saline-alkaline lake.</title>
        <authorList>
            <person name="Wang H."/>
        </authorList>
    </citation>
    <scope>NUCLEOTIDE SEQUENCE [LARGE SCALE GENOMIC DNA]</scope>
    <source>
        <strain evidence="7 8">KQ-3</strain>
    </source>
</reference>
<evidence type="ECO:0000259" key="6">
    <source>
        <dbReference type="Pfam" id="PF08281"/>
    </source>
</evidence>
<keyword evidence="4" id="KW-0804">Transcription</keyword>
<evidence type="ECO:0000256" key="1">
    <source>
        <dbReference type="ARBA" id="ARBA00010641"/>
    </source>
</evidence>
<feature type="domain" description="RNA polymerase sigma factor 70 region 4 type 2" evidence="6">
    <location>
        <begin position="123"/>
        <end position="174"/>
    </location>
</feature>
<dbReference type="GO" id="GO:0016987">
    <property type="term" value="F:sigma factor activity"/>
    <property type="evidence" value="ECO:0007669"/>
    <property type="project" value="UniProtKB-KW"/>
</dbReference>
<dbReference type="Gene3D" id="1.10.10.10">
    <property type="entry name" value="Winged helix-like DNA-binding domain superfamily/Winged helix DNA-binding domain"/>
    <property type="match status" value="1"/>
</dbReference>
<evidence type="ECO:0000256" key="3">
    <source>
        <dbReference type="ARBA" id="ARBA00023082"/>
    </source>
</evidence>
<dbReference type="SUPFAM" id="SSF88659">
    <property type="entry name" value="Sigma3 and sigma4 domains of RNA polymerase sigma factors"/>
    <property type="match status" value="1"/>
</dbReference>
<name>A0A3M7TXD6_9BACI</name>
<dbReference type="InterPro" id="IPR013325">
    <property type="entry name" value="RNA_pol_sigma_r2"/>
</dbReference>
<dbReference type="InterPro" id="IPR039425">
    <property type="entry name" value="RNA_pol_sigma-70-like"/>
</dbReference>
<dbReference type="CDD" id="cd06171">
    <property type="entry name" value="Sigma70_r4"/>
    <property type="match status" value="1"/>
</dbReference>